<evidence type="ECO:0008006" key="3">
    <source>
        <dbReference type="Google" id="ProtNLM"/>
    </source>
</evidence>
<keyword evidence="2" id="KW-1185">Reference proteome</keyword>
<name>A0ABT1D486_9PROT</name>
<reference evidence="1 2" key="1">
    <citation type="submission" date="2021-12" db="EMBL/GenBank/DDBJ databases">
        <title>Siccirubricoccus leaddurans sp. nov., a high concentration Zn2+ tolerance bacterium.</title>
        <authorList>
            <person name="Cao Y."/>
        </authorList>
    </citation>
    <scope>NUCLEOTIDE SEQUENCE [LARGE SCALE GENOMIC DNA]</scope>
    <source>
        <strain evidence="1 2">KC 17139</strain>
    </source>
</reference>
<dbReference type="EMBL" id="JAFIRR010000045">
    <property type="protein sequence ID" value="MCO6416095.1"/>
    <property type="molecule type" value="Genomic_DNA"/>
</dbReference>
<proteinExistence type="predicted"/>
<comment type="caution">
    <text evidence="1">The sequence shown here is derived from an EMBL/GenBank/DDBJ whole genome shotgun (WGS) entry which is preliminary data.</text>
</comment>
<sequence>MSDAMLAGDTTAPRLPWRVPAALAASQVVHWGSLYYAFSVLAPAMAAELGASHGAVVGAFSAGLLAQGGRRHSSPDG</sequence>
<protein>
    <recommendedName>
        <fullName evidence="3">MFS transporter</fullName>
    </recommendedName>
</protein>
<dbReference type="RefSeq" id="WP_252952704.1">
    <property type="nucleotide sequence ID" value="NZ_JAFIRR010000045.1"/>
</dbReference>
<organism evidence="1 2">
    <name type="scientific">Siccirubricoccus soli</name>
    <dbReference type="NCBI Taxonomy" id="2899147"/>
    <lineage>
        <taxon>Bacteria</taxon>
        <taxon>Pseudomonadati</taxon>
        <taxon>Pseudomonadota</taxon>
        <taxon>Alphaproteobacteria</taxon>
        <taxon>Acetobacterales</taxon>
        <taxon>Roseomonadaceae</taxon>
        <taxon>Siccirubricoccus</taxon>
    </lineage>
</organism>
<gene>
    <name evidence="1" type="ORF">JYK14_07920</name>
</gene>
<evidence type="ECO:0000313" key="1">
    <source>
        <dbReference type="EMBL" id="MCO6416095.1"/>
    </source>
</evidence>
<accession>A0ABT1D486</accession>
<evidence type="ECO:0000313" key="2">
    <source>
        <dbReference type="Proteomes" id="UP001523392"/>
    </source>
</evidence>
<dbReference type="Proteomes" id="UP001523392">
    <property type="component" value="Unassembled WGS sequence"/>
</dbReference>